<gene>
    <name evidence="3" type="primary">LOC110775460</name>
</gene>
<reference evidence="2" key="1">
    <citation type="journal article" date="2021" name="Nat. Commun.">
        <title>Genomic analyses provide insights into spinach domestication and the genetic basis of agronomic traits.</title>
        <authorList>
            <person name="Cai X."/>
            <person name="Sun X."/>
            <person name="Xu C."/>
            <person name="Sun H."/>
            <person name="Wang X."/>
            <person name="Ge C."/>
            <person name="Zhang Z."/>
            <person name="Wang Q."/>
            <person name="Fei Z."/>
            <person name="Jiao C."/>
            <person name="Wang Q."/>
        </authorList>
    </citation>
    <scope>NUCLEOTIDE SEQUENCE [LARGE SCALE GENOMIC DNA]</scope>
    <source>
        <strain evidence="2">cv. Varoflay</strain>
    </source>
</reference>
<dbReference type="AlphaFoldDB" id="A0A9R0HRU0"/>
<feature type="region of interest" description="Disordered" evidence="1">
    <location>
        <begin position="87"/>
        <end position="108"/>
    </location>
</feature>
<reference evidence="3" key="2">
    <citation type="submission" date="2025-08" db="UniProtKB">
        <authorList>
            <consortium name="RefSeq"/>
        </authorList>
    </citation>
    <scope>IDENTIFICATION</scope>
    <source>
        <tissue evidence="3">Leaf</tissue>
    </source>
</reference>
<feature type="region of interest" description="Disordered" evidence="1">
    <location>
        <begin position="1"/>
        <end position="55"/>
    </location>
</feature>
<dbReference type="OrthoDB" id="1933769at2759"/>
<feature type="compositionally biased region" description="Acidic residues" evidence="1">
    <location>
        <begin position="89"/>
        <end position="101"/>
    </location>
</feature>
<dbReference type="PANTHER" id="PTHR37175:SF1">
    <property type="entry name" value="CONSTANS-LIKE PROTEIN-RELATED"/>
    <property type="match status" value="1"/>
</dbReference>
<keyword evidence="2" id="KW-1185">Reference proteome</keyword>
<evidence type="ECO:0000313" key="3">
    <source>
        <dbReference type="RefSeq" id="XP_021835757.1"/>
    </source>
</evidence>
<proteinExistence type="predicted"/>
<feature type="compositionally biased region" description="Polar residues" evidence="1">
    <location>
        <begin position="1"/>
        <end position="14"/>
    </location>
</feature>
<dbReference type="Pfam" id="PF06910">
    <property type="entry name" value="MEA1"/>
    <property type="match status" value="1"/>
</dbReference>
<dbReference type="KEGG" id="soe:110775460"/>
<dbReference type="PANTHER" id="PTHR37175">
    <property type="entry name" value="BNAA08G28800D PROTEIN"/>
    <property type="match status" value="1"/>
</dbReference>
<evidence type="ECO:0000256" key="1">
    <source>
        <dbReference type="SAM" id="MobiDB-lite"/>
    </source>
</evidence>
<organism evidence="2 3">
    <name type="scientific">Spinacia oleracea</name>
    <name type="common">Spinach</name>
    <dbReference type="NCBI Taxonomy" id="3562"/>
    <lineage>
        <taxon>Eukaryota</taxon>
        <taxon>Viridiplantae</taxon>
        <taxon>Streptophyta</taxon>
        <taxon>Embryophyta</taxon>
        <taxon>Tracheophyta</taxon>
        <taxon>Spermatophyta</taxon>
        <taxon>Magnoliopsida</taxon>
        <taxon>eudicotyledons</taxon>
        <taxon>Gunneridae</taxon>
        <taxon>Pentapetalae</taxon>
        <taxon>Caryophyllales</taxon>
        <taxon>Chenopodiaceae</taxon>
        <taxon>Chenopodioideae</taxon>
        <taxon>Anserineae</taxon>
        <taxon>Spinacia</taxon>
    </lineage>
</organism>
<protein>
    <submittedName>
        <fullName evidence="3">Uncharacterized protein</fullName>
    </submittedName>
</protein>
<feature type="compositionally biased region" description="Acidic residues" evidence="1">
    <location>
        <begin position="15"/>
        <end position="29"/>
    </location>
</feature>
<evidence type="ECO:0000313" key="2">
    <source>
        <dbReference type="Proteomes" id="UP000813463"/>
    </source>
</evidence>
<dbReference type="GeneID" id="110775460"/>
<sequence length="175" mass="19626">MNAASISRIDSITDNAEDSDSDTNSDDIADYYQPISSVDGNEDGDTNNLNINGYHDQSDEVIQHSSTLINGHDHFGAAENGVMSLNLSENEEDRESEEEDEERRGVDMVSAMTRAFEEDESRRNAPLSSDNAVRVMEAMRGVSFSGMPPDWVRDFPEDRWSHQLQRLRRPPNSTA</sequence>
<name>A0A9R0HRU0_SPIOL</name>
<dbReference type="Proteomes" id="UP000813463">
    <property type="component" value="Chromosome 6"/>
</dbReference>
<accession>A0A9R0HRU0</accession>
<dbReference type="RefSeq" id="XP_021835757.1">
    <property type="nucleotide sequence ID" value="XM_021980065.2"/>
</dbReference>